<name>A0ABP1RP70_9HEXA</name>
<comment type="caution">
    <text evidence="1">The sequence shown here is derived from an EMBL/GenBank/DDBJ whole genome shotgun (WGS) entry which is preliminary data.</text>
</comment>
<proteinExistence type="predicted"/>
<dbReference type="Proteomes" id="UP001642540">
    <property type="component" value="Unassembled WGS sequence"/>
</dbReference>
<evidence type="ECO:0000313" key="1">
    <source>
        <dbReference type="EMBL" id="CAL8131959.1"/>
    </source>
</evidence>
<gene>
    <name evidence="1" type="ORF">ODALV1_LOCUS24408</name>
</gene>
<keyword evidence="2" id="KW-1185">Reference proteome</keyword>
<evidence type="ECO:0000313" key="2">
    <source>
        <dbReference type="Proteomes" id="UP001642540"/>
    </source>
</evidence>
<accession>A0ABP1RP70</accession>
<protein>
    <submittedName>
        <fullName evidence="1">Uncharacterized protein</fullName>
    </submittedName>
</protein>
<dbReference type="EMBL" id="CAXLJM020000091">
    <property type="protein sequence ID" value="CAL8131959.1"/>
    <property type="molecule type" value="Genomic_DNA"/>
</dbReference>
<sequence>MAPQQLVQNHINLSQVHPPSFPTIEILLVANKNLREENHQLKSRLHHNQPQLRHQTLTNHTLNRDLWKANHTHSKSIQDRNAIALNEPMDLNMKSRNATTVTQAESFSDQDRIQSVSYPRKGDINVTDKNVPSDIQSFPFYTSVLEFKNNLIVPPHPSFIQNNNEQEGDCLNPGNCLNHSSFEKVQGSSSINSCIANEPQLSPSGMGMYVNHTNILQDRNPQRGYKYVSLCS</sequence>
<organism evidence="1 2">
    <name type="scientific">Orchesella dallaii</name>
    <dbReference type="NCBI Taxonomy" id="48710"/>
    <lineage>
        <taxon>Eukaryota</taxon>
        <taxon>Metazoa</taxon>
        <taxon>Ecdysozoa</taxon>
        <taxon>Arthropoda</taxon>
        <taxon>Hexapoda</taxon>
        <taxon>Collembola</taxon>
        <taxon>Entomobryomorpha</taxon>
        <taxon>Entomobryoidea</taxon>
        <taxon>Orchesellidae</taxon>
        <taxon>Orchesellinae</taxon>
        <taxon>Orchesella</taxon>
    </lineage>
</organism>
<reference evidence="1 2" key="1">
    <citation type="submission" date="2024-08" db="EMBL/GenBank/DDBJ databases">
        <authorList>
            <person name="Cucini C."/>
            <person name="Frati F."/>
        </authorList>
    </citation>
    <scope>NUCLEOTIDE SEQUENCE [LARGE SCALE GENOMIC DNA]</scope>
</reference>